<dbReference type="SUPFAM" id="SSF48150">
    <property type="entry name" value="DNA-glycosylase"/>
    <property type="match status" value="1"/>
</dbReference>
<evidence type="ECO:0000259" key="16">
    <source>
        <dbReference type="SMART" id="SM00478"/>
    </source>
</evidence>
<dbReference type="Proteomes" id="UP001604043">
    <property type="component" value="Unassembled WGS sequence"/>
</dbReference>
<evidence type="ECO:0000256" key="7">
    <source>
        <dbReference type="ARBA" id="ARBA00022723"/>
    </source>
</evidence>
<comment type="cofactor">
    <cofactor evidence="14">
        <name>[4Fe-4S] cluster</name>
        <dbReference type="ChEBI" id="CHEBI:49883"/>
    </cofactor>
    <text evidence="14">Binds 1 [4Fe-4S] cluster.</text>
</comment>
<accession>A0ABW6ZJ62</accession>
<keyword evidence="7" id="KW-0479">Metal-binding</keyword>
<keyword evidence="6" id="KW-0004">4Fe-4S</keyword>
<evidence type="ECO:0000256" key="11">
    <source>
        <dbReference type="ARBA" id="ARBA00023014"/>
    </source>
</evidence>
<sequence length="364" mass="39114">MTSSPAARAAASGARNSRSGTPAPSALLAWYDRHRRRLPWRAEPGRQADPYHVFLSEIMLQQTTVKAVGPYFTGFLARWPTVSHLAAAPLEEVLSAWAGLGYYARARNLHACAQAVVARHGGRFPDDEAALLDLPGIGPYTAAAIASIAFDLKASPVDGNIERVVSRLYRVAEPLPGAKPRIKALAAALTPAQRPGDFAQAMMDLGATICTPRSPACSLCPWMEPCEARAAGDAALYPVKAPKGDKPKREGVAFLAVRADGAVLLRTRPDKGLLAKMTEVPSTPWGPKPEAPESHAPLKARWRALPGAVEHVFTHFALTLKVLRADLPATTPAPEGHRWVRPEGFDAEALPSVMRKVLAHLDDQ</sequence>
<evidence type="ECO:0000256" key="14">
    <source>
        <dbReference type="RuleBase" id="RU365096"/>
    </source>
</evidence>
<evidence type="ECO:0000313" key="18">
    <source>
        <dbReference type="Proteomes" id="UP001604043"/>
    </source>
</evidence>
<dbReference type="PANTHER" id="PTHR42944">
    <property type="entry name" value="ADENINE DNA GLYCOSYLASE"/>
    <property type="match status" value="1"/>
</dbReference>
<comment type="caution">
    <text evidence="17">The sequence shown here is derived from an EMBL/GenBank/DDBJ whole genome shotgun (WGS) entry which is preliminary data.</text>
</comment>
<dbReference type="Gene3D" id="3.90.79.10">
    <property type="entry name" value="Nucleoside Triphosphate Pyrophosphohydrolase"/>
    <property type="match status" value="1"/>
</dbReference>
<comment type="similarity">
    <text evidence="3 14">Belongs to the Nth/MutY family.</text>
</comment>
<evidence type="ECO:0000256" key="10">
    <source>
        <dbReference type="ARBA" id="ARBA00023004"/>
    </source>
</evidence>
<gene>
    <name evidence="17" type="primary">mutY</name>
    <name evidence="17" type="ORF">V5F30_16785</name>
</gene>
<keyword evidence="9" id="KW-0378">Hydrolase</keyword>
<dbReference type="SMART" id="SM00478">
    <property type="entry name" value="ENDO3c"/>
    <property type="match status" value="1"/>
</dbReference>
<dbReference type="PANTHER" id="PTHR42944:SF1">
    <property type="entry name" value="ADENINE DNA GLYCOSYLASE"/>
    <property type="match status" value="1"/>
</dbReference>
<evidence type="ECO:0000256" key="4">
    <source>
        <dbReference type="ARBA" id="ARBA00012045"/>
    </source>
</evidence>
<keyword evidence="8 14" id="KW-0227">DNA damage</keyword>
<dbReference type="InterPro" id="IPR003265">
    <property type="entry name" value="HhH-GPD_domain"/>
</dbReference>
<evidence type="ECO:0000256" key="15">
    <source>
        <dbReference type="SAM" id="MobiDB-lite"/>
    </source>
</evidence>
<dbReference type="Pfam" id="PF14815">
    <property type="entry name" value="NUDIX_4"/>
    <property type="match status" value="1"/>
</dbReference>
<dbReference type="InterPro" id="IPR000445">
    <property type="entry name" value="HhH_motif"/>
</dbReference>
<reference evidence="17 18" key="1">
    <citation type="submission" date="2024-02" db="EMBL/GenBank/DDBJ databases">
        <title>Expansion and revision of Xanthobacter and proposal of Roseixanthobacter gen. nov.</title>
        <authorList>
            <person name="Soltysiak M.P.M."/>
            <person name="Jalihal A."/>
            <person name="Ory A."/>
            <person name="Chrisophersen C."/>
            <person name="Lee A.D."/>
            <person name="Boulton J."/>
            <person name="Springer M."/>
        </authorList>
    </citation>
    <scope>NUCLEOTIDE SEQUENCE [LARGE SCALE GENOMIC DNA]</scope>
    <source>
        <strain evidence="17 18">CB5</strain>
    </source>
</reference>
<proteinExistence type="inferred from homology"/>
<keyword evidence="13 14" id="KW-0326">Glycosidase</keyword>
<dbReference type="InterPro" id="IPR004035">
    <property type="entry name" value="Endouclease-III_FeS-bd_BS"/>
</dbReference>
<dbReference type="InterPro" id="IPR023170">
    <property type="entry name" value="HhH_base_excis_C"/>
</dbReference>
<protein>
    <recommendedName>
        <fullName evidence="5 14">Adenine DNA glycosylase</fullName>
        <ecNumber evidence="4 14">3.2.2.31</ecNumber>
    </recommendedName>
</protein>
<keyword evidence="10 14" id="KW-0408">Iron</keyword>
<comment type="catalytic activity">
    <reaction evidence="1 14">
        <text>Hydrolyzes free adenine bases from 7,8-dihydro-8-oxoguanine:adenine mismatched double-stranded DNA, leaving an apurinic site.</text>
        <dbReference type="EC" id="3.2.2.31"/>
    </reaction>
</comment>
<evidence type="ECO:0000313" key="17">
    <source>
        <dbReference type="EMBL" id="MFG1253868.1"/>
    </source>
</evidence>
<organism evidence="17 18">
    <name type="scientific">Xanthobacter aminoxidans</name>
    <dbReference type="NCBI Taxonomy" id="186280"/>
    <lineage>
        <taxon>Bacteria</taxon>
        <taxon>Pseudomonadati</taxon>
        <taxon>Pseudomonadota</taxon>
        <taxon>Alphaproteobacteria</taxon>
        <taxon>Hyphomicrobiales</taxon>
        <taxon>Xanthobacteraceae</taxon>
        <taxon>Xanthobacter</taxon>
    </lineage>
</organism>
<name>A0ABW6ZJ62_9HYPH</name>
<dbReference type="InterPro" id="IPR003651">
    <property type="entry name" value="Endonuclease3_FeS-loop_motif"/>
</dbReference>
<dbReference type="NCBIfam" id="TIGR01084">
    <property type="entry name" value="mutY"/>
    <property type="match status" value="1"/>
</dbReference>
<dbReference type="InterPro" id="IPR015797">
    <property type="entry name" value="NUDIX_hydrolase-like_dom_sf"/>
</dbReference>
<keyword evidence="11" id="KW-0411">Iron-sulfur</keyword>
<dbReference type="Pfam" id="PF00730">
    <property type="entry name" value="HhH-GPD"/>
    <property type="match status" value="1"/>
</dbReference>
<dbReference type="PROSITE" id="PS00764">
    <property type="entry name" value="ENDONUCLEASE_III_1"/>
    <property type="match status" value="1"/>
</dbReference>
<dbReference type="Pfam" id="PF10576">
    <property type="entry name" value="EndIII_4Fe-2S"/>
    <property type="match status" value="1"/>
</dbReference>
<dbReference type="Pfam" id="PF00633">
    <property type="entry name" value="HHH"/>
    <property type="match status" value="1"/>
</dbReference>
<dbReference type="InterPro" id="IPR005760">
    <property type="entry name" value="A/G_AdeGlyc_MutY"/>
</dbReference>
<dbReference type="Gene3D" id="1.10.1670.10">
    <property type="entry name" value="Helix-hairpin-Helix base-excision DNA repair enzymes (C-terminal)"/>
    <property type="match status" value="1"/>
</dbReference>
<keyword evidence="18" id="KW-1185">Reference proteome</keyword>
<evidence type="ECO:0000256" key="13">
    <source>
        <dbReference type="ARBA" id="ARBA00023295"/>
    </source>
</evidence>
<dbReference type="InterPro" id="IPR004036">
    <property type="entry name" value="Endonuclease-III-like_CS2"/>
</dbReference>
<keyword evidence="12" id="KW-0234">DNA repair</keyword>
<dbReference type="InterPro" id="IPR044298">
    <property type="entry name" value="MIG/MutY"/>
</dbReference>
<dbReference type="CDD" id="cd00056">
    <property type="entry name" value="ENDO3c"/>
    <property type="match status" value="1"/>
</dbReference>
<feature type="domain" description="HhH-GPD" evidence="16">
    <location>
        <begin position="59"/>
        <end position="208"/>
    </location>
</feature>
<dbReference type="EMBL" id="JBAFUR010000004">
    <property type="protein sequence ID" value="MFG1253868.1"/>
    <property type="molecule type" value="Genomic_DNA"/>
</dbReference>
<evidence type="ECO:0000256" key="2">
    <source>
        <dbReference type="ARBA" id="ARBA00002933"/>
    </source>
</evidence>
<dbReference type="RefSeq" id="WP_394009785.1">
    <property type="nucleotide sequence ID" value="NZ_JBAFUR010000004.1"/>
</dbReference>
<feature type="region of interest" description="Disordered" evidence="15">
    <location>
        <begin position="1"/>
        <end position="21"/>
    </location>
</feature>
<evidence type="ECO:0000256" key="9">
    <source>
        <dbReference type="ARBA" id="ARBA00022801"/>
    </source>
</evidence>
<evidence type="ECO:0000256" key="5">
    <source>
        <dbReference type="ARBA" id="ARBA00022023"/>
    </source>
</evidence>
<evidence type="ECO:0000256" key="8">
    <source>
        <dbReference type="ARBA" id="ARBA00022763"/>
    </source>
</evidence>
<evidence type="ECO:0000256" key="3">
    <source>
        <dbReference type="ARBA" id="ARBA00008343"/>
    </source>
</evidence>
<feature type="compositionally biased region" description="Low complexity" evidence="15">
    <location>
        <begin position="1"/>
        <end position="19"/>
    </location>
</feature>
<dbReference type="InterPro" id="IPR029119">
    <property type="entry name" value="MutY_C"/>
</dbReference>
<dbReference type="CDD" id="cd03431">
    <property type="entry name" value="NUDIX_DNA_Glycosylase_C-MutY"/>
    <property type="match status" value="1"/>
</dbReference>
<comment type="function">
    <text evidence="2">Adenine glycosylase active on G-A mispairs. MutY also corrects error-prone DNA synthesis past GO lesions which are due to the oxidatively damaged form of guanine: 7,8-dihydro-8-oxoguanine (8-oxo-dGTP).</text>
</comment>
<dbReference type="EC" id="3.2.2.31" evidence="4 14"/>
<dbReference type="SUPFAM" id="SSF55811">
    <property type="entry name" value="Nudix"/>
    <property type="match status" value="1"/>
</dbReference>
<evidence type="ECO:0000256" key="6">
    <source>
        <dbReference type="ARBA" id="ARBA00022485"/>
    </source>
</evidence>
<dbReference type="InterPro" id="IPR011257">
    <property type="entry name" value="DNA_glycosylase"/>
</dbReference>
<evidence type="ECO:0000256" key="1">
    <source>
        <dbReference type="ARBA" id="ARBA00000843"/>
    </source>
</evidence>
<dbReference type="PROSITE" id="PS01155">
    <property type="entry name" value="ENDONUCLEASE_III_2"/>
    <property type="match status" value="1"/>
</dbReference>
<evidence type="ECO:0000256" key="12">
    <source>
        <dbReference type="ARBA" id="ARBA00023204"/>
    </source>
</evidence>
<dbReference type="Gene3D" id="1.10.340.30">
    <property type="entry name" value="Hypothetical protein, domain 2"/>
    <property type="match status" value="1"/>
</dbReference>